<keyword evidence="1" id="KW-1133">Transmembrane helix</keyword>
<reference evidence="2" key="2">
    <citation type="submission" date="2021-04" db="EMBL/GenBank/DDBJ databases">
        <authorList>
            <person name="Gilroy R."/>
        </authorList>
    </citation>
    <scope>NUCLEOTIDE SEQUENCE</scope>
    <source>
        <strain evidence="2">CHK192-8294</strain>
    </source>
</reference>
<keyword evidence="1" id="KW-0812">Transmembrane</keyword>
<comment type="caution">
    <text evidence="2">The sequence shown here is derived from an EMBL/GenBank/DDBJ whole genome shotgun (WGS) entry which is preliminary data.</text>
</comment>
<name>A0A9D2MN69_9FIRM</name>
<gene>
    <name evidence="2" type="ORF">H9712_07215</name>
</gene>
<dbReference type="EMBL" id="DWXO01000070">
    <property type="protein sequence ID" value="HJB80758.1"/>
    <property type="molecule type" value="Genomic_DNA"/>
</dbReference>
<evidence type="ECO:0000313" key="2">
    <source>
        <dbReference type="EMBL" id="HJB80758.1"/>
    </source>
</evidence>
<keyword evidence="1" id="KW-0472">Membrane</keyword>
<evidence type="ECO:0000313" key="3">
    <source>
        <dbReference type="Proteomes" id="UP000823921"/>
    </source>
</evidence>
<feature type="transmembrane region" description="Helical" evidence="1">
    <location>
        <begin position="83"/>
        <end position="101"/>
    </location>
</feature>
<dbReference type="NCBIfam" id="NF038403">
    <property type="entry name" value="perm_prefix_1"/>
    <property type="match status" value="1"/>
</dbReference>
<organism evidence="2 3">
    <name type="scientific">Candidatus Flavonifractor intestinigallinarum</name>
    <dbReference type="NCBI Taxonomy" id="2838586"/>
    <lineage>
        <taxon>Bacteria</taxon>
        <taxon>Bacillati</taxon>
        <taxon>Bacillota</taxon>
        <taxon>Clostridia</taxon>
        <taxon>Eubacteriales</taxon>
        <taxon>Oscillospiraceae</taxon>
        <taxon>Flavonifractor</taxon>
    </lineage>
</organism>
<dbReference type="InterPro" id="IPR047928">
    <property type="entry name" value="Perm_prefix_1"/>
</dbReference>
<sequence length="252" mass="27376">MASKPFDVFCDQVCASIRWPPARHLAREELTAHLEDHAAALEEKGISAEEAAVQAVEAMGDPEEIGRQLDRCHSPLLPRLSKIFALCACALFLIGFCASVLHQTGFFRYETVLLPAPTLPGWDDGDLLCEGEARGSGHVGGYTIQAKDAALVYRPSTKFRPSMLEIQAAVTVSHWQPWLDHLTPSIPAVWTDSDGASGTVSCCPMASTLLAQNWYLVLEDPTPGCSWFSVTLGRPGDQCTLEITLDEEVPPA</sequence>
<evidence type="ECO:0000256" key="1">
    <source>
        <dbReference type="SAM" id="Phobius"/>
    </source>
</evidence>
<reference evidence="2" key="1">
    <citation type="journal article" date="2021" name="PeerJ">
        <title>Extensive microbial diversity within the chicken gut microbiome revealed by metagenomics and culture.</title>
        <authorList>
            <person name="Gilroy R."/>
            <person name="Ravi A."/>
            <person name="Getino M."/>
            <person name="Pursley I."/>
            <person name="Horton D.L."/>
            <person name="Alikhan N.F."/>
            <person name="Baker D."/>
            <person name="Gharbi K."/>
            <person name="Hall N."/>
            <person name="Watson M."/>
            <person name="Adriaenssens E.M."/>
            <person name="Foster-Nyarko E."/>
            <person name="Jarju S."/>
            <person name="Secka A."/>
            <person name="Antonio M."/>
            <person name="Oren A."/>
            <person name="Chaudhuri R.R."/>
            <person name="La Ragione R."/>
            <person name="Hildebrand F."/>
            <person name="Pallen M.J."/>
        </authorList>
    </citation>
    <scope>NUCLEOTIDE SEQUENCE</scope>
    <source>
        <strain evidence="2">CHK192-8294</strain>
    </source>
</reference>
<proteinExistence type="predicted"/>
<protein>
    <submittedName>
        <fullName evidence="2">Uncharacterized protein</fullName>
    </submittedName>
</protein>
<accession>A0A9D2MN69</accession>
<dbReference type="Proteomes" id="UP000823921">
    <property type="component" value="Unassembled WGS sequence"/>
</dbReference>
<dbReference type="AlphaFoldDB" id="A0A9D2MN69"/>